<protein>
    <submittedName>
        <fullName evidence="2">Uncharacterized protein</fullName>
    </submittedName>
</protein>
<keyword evidence="1" id="KW-0812">Transmembrane</keyword>
<comment type="caution">
    <text evidence="2">The sequence shown here is derived from an EMBL/GenBank/DDBJ whole genome shotgun (WGS) entry which is preliminary data.</text>
</comment>
<organism evidence="2 3">
    <name type="scientific">Dermatophagoides farinae</name>
    <name type="common">American house dust mite</name>
    <dbReference type="NCBI Taxonomy" id="6954"/>
    <lineage>
        <taxon>Eukaryota</taxon>
        <taxon>Metazoa</taxon>
        <taxon>Ecdysozoa</taxon>
        <taxon>Arthropoda</taxon>
        <taxon>Chelicerata</taxon>
        <taxon>Arachnida</taxon>
        <taxon>Acari</taxon>
        <taxon>Acariformes</taxon>
        <taxon>Sarcoptiformes</taxon>
        <taxon>Astigmata</taxon>
        <taxon>Psoroptidia</taxon>
        <taxon>Analgoidea</taxon>
        <taxon>Pyroglyphidae</taxon>
        <taxon>Dermatophagoidinae</taxon>
        <taxon>Dermatophagoides</taxon>
    </lineage>
</organism>
<dbReference type="AlphaFoldDB" id="A0A922HVU7"/>
<keyword evidence="1" id="KW-1133">Transmembrane helix</keyword>
<dbReference type="Proteomes" id="UP000790347">
    <property type="component" value="Unassembled WGS sequence"/>
</dbReference>
<reference evidence="2" key="1">
    <citation type="submission" date="2013-05" db="EMBL/GenBank/DDBJ databases">
        <authorList>
            <person name="Yim A.K.Y."/>
            <person name="Chan T.F."/>
            <person name="Ji K.M."/>
            <person name="Liu X.Y."/>
            <person name="Zhou J.W."/>
            <person name="Li R.Q."/>
            <person name="Yang K.Y."/>
            <person name="Li J."/>
            <person name="Li M."/>
            <person name="Law P.T.W."/>
            <person name="Wu Y.L."/>
            <person name="Cai Z.L."/>
            <person name="Qin H."/>
            <person name="Bao Y."/>
            <person name="Leung R.K.K."/>
            <person name="Ng P.K.S."/>
            <person name="Zou J."/>
            <person name="Zhong X.J."/>
            <person name="Ran P.X."/>
            <person name="Zhong N.S."/>
            <person name="Liu Z.G."/>
            <person name="Tsui S.K.W."/>
        </authorList>
    </citation>
    <scope>NUCLEOTIDE SEQUENCE</scope>
    <source>
        <strain evidence="2">Derf</strain>
        <tissue evidence="2">Whole organism</tissue>
    </source>
</reference>
<evidence type="ECO:0000256" key="1">
    <source>
        <dbReference type="SAM" id="Phobius"/>
    </source>
</evidence>
<proteinExistence type="predicted"/>
<accession>A0A922HVU7</accession>
<keyword evidence="1" id="KW-0472">Membrane</keyword>
<gene>
    <name evidence="2" type="ORF">DERF_010403</name>
</gene>
<evidence type="ECO:0000313" key="2">
    <source>
        <dbReference type="EMBL" id="KAH9511985.1"/>
    </source>
</evidence>
<reference evidence="2" key="2">
    <citation type="journal article" date="2022" name="Res Sq">
        <title>Comparative Genomics Reveals Insights into the Divergent Evolution of Astigmatic Mites and Household Pest Adaptations.</title>
        <authorList>
            <person name="Xiong Q."/>
            <person name="Wan A.T.-Y."/>
            <person name="Liu X.-Y."/>
            <person name="Fung C.S.-H."/>
            <person name="Xiao X."/>
            <person name="Malainual N."/>
            <person name="Hou J."/>
            <person name="Wang L."/>
            <person name="Wang M."/>
            <person name="Yang K."/>
            <person name="Cui Y."/>
            <person name="Leung E."/>
            <person name="Nong W."/>
            <person name="Shin S.-K."/>
            <person name="Au S."/>
            <person name="Jeong K.Y."/>
            <person name="Chew F.T."/>
            <person name="Hui J."/>
            <person name="Leung T.F."/>
            <person name="Tungtrongchitr A."/>
            <person name="Zhong N."/>
            <person name="Liu Z."/>
            <person name="Tsui S."/>
        </authorList>
    </citation>
    <scope>NUCLEOTIDE SEQUENCE</scope>
    <source>
        <strain evidence="2">Derf</strain>
        <tissue evidence="2">Whole organism</tissue>
    </source>
</reference>
<evidence type="ECO:0000313" key="3">
    <source>
        <dbReference type="Proteomes" id="UP000790347"/>
    </source>
</evidence>
<name>A0A922HVU7_DERFA</name>
<feature type="transmembrane region" description="Helical" evidence="1">
    <location>
        <begin position="15"/>
        <end position="35"/>
    </location>
</feature>
<keyword evidence="3" id="KW-1185">Reference proteome</keyword>
<sequence length="98" mass="11637">MINGRQYLMENHMNFSIFMNIIAMKMMMMIMAVCIDTTKKIECMEKKNSFKNSINVLGNIRLNQTFWKNINLNEPIIQVYLERITKKIIKIYILLTIG</sequence>
<dbReference type="EMBL" id="ASGP02000004">
    <property type="protein sequence ID" value="KAH9511985.1"/>
    <property type="molecule type" value="Genomic_DNA"/>
</dbReference>